<dbReference type="InParanoid" id="D8R438"/>
<organism evidence="2">
    <name type="scientific">Selaginella moellendorffii</name>
    <name type="common">Spikemoss</name>
    <dbReference type="NCBI Taxonomy" id="88036"/>
    <lineage>
        <taxon>Eukaryota</taxon>
        <taxon>Viridiplantae</taxon>
        <taxon>Streptophyta</taxon>
        <taxon>Embryophyta</taxon>
        <taxon>Tracheophyta</taxon>
        <taxon>Lycopodiopsida</taxon>
        <taxon>Selaginellales</taxon>
        <taxon>Selaginellaceae</taxon>
        <taxon>Selaginella</taxon>
    </lineage>
</organism>
<dbReference type="AlphaFoldDB" id="D8R438"/>
<protein>
    <submittedName>
        <fullName evidence="1">Uncharacterized protein</fullName>
    </submittedName>
</protein>
<evidence type="ECO:0000313" key="1">
    <source>
        <dbReference type="EMBL" id="EFJ33046.1"/>
    </source>
</evidence>
<keyword evidence="2" id="KW-1185">Reference proteome</keyword>
<dbReference type="KEGG" id="smo:SELMODRAFT_407161"/>
<dbReference type="Gramene" id="EFJ33046">
    <property type="protein sequence ID" value="EFJ33046"/>
    <property type="gene ID" value="SELMODRAFT_407161"/>
</dbReference>
<dbReference type="Gene3D" id="3.40.50.300">
    <property type="entry name" value="P-loop containing nucleotide triphosphate hydrolases"/>
    <property type="match status" value="1"/>
</dbReference>
<dbReference type="Proteomes" id="UP000001514">
    <property type="component" value="Unassembled WGS sequence"/>
</dbReference>
<evidence type="ECO:0000313" key="2">
    <source>
        <dbReference type="Proteomes" id="UP000001514"/>
    </source>
</evidence>
<proteinExistence type="predicted"/>
<accession>D8R438</accession>
<sequence length="712" mass="79916">MADAAVVGIVTFGEGRVAYKTLKSAEFKCEDLVKPDAVTVIPYPGIGPVGLRPGGEIKFIGREAVRKLLEMHEVGAPIYVTGAKGIGKSCTLRAIAAALINQSEENEKIICIWDMKWALYNHMEALRNALLFAYCEDEAACRTISQLTSVQEVCNFLSDRRHRSGEVFYFVIDRAESLDRVRSNGEEMEHRNQMKALLCRVVRLGRCCIYGVSPAATDIGDRSLQQSQYHMSLGFKDASYKAFMDQSVLGSLCPEWKEEVDIYGGNHPLFLSTLDEACKNYAARINPQPTKKRKLGGFPDAVKPPDNSETLECLRDREDWDAVLQLFMCSSSLSTIASDCASVVRRCGLSGVYNLSQMMQADRRYVLLDSQRHVKDYCTPYVKRLHIEGFREAERGSFNGGAWVPYCDYLLRNPTGINWNEMGWLCEHLFSDALTHCGGMVVDDIHIQGNIRVLPFSSPPNYAAWIGDIQNKVVDGIFFLPFQWNLHAIDGALGFRDSQGRLHFFALQATTNDKSHRRSVGEFMNLGVVEKWIAFEEKSSAWEPKDDWTLHFTFVCLNQSAPVSVDPVIKRLPSGKYYGMAGHTVHTVTFQDAFRHTFQDSLGEKLEQLTRMREPLALATGGAVATTVSVPKSLLEEILDYSTREKLETIAKDYGMDPAVHKKLKKAEFIEILAPFLHDKTEVTGKDHRGIGLESYGQEVIVHVSAEELCIW</sequence>
<name>D8R438_SELML</name>
<dbReference type="InterPro" id="IPR027417">
    <property type="entry name" value="P-loop_NTPase"/>
</dbReference>
<gene>
    <name evidence="1" type="ORF">SELMODRAFT_407161</name>
</gene>
<reference evidence="1 2" key="1">
    <citation type="journal article" date="2011" name="Science">
        <title>The Selaginella genome identifies genetic changes associated with the evolution of vascular plants.</title>
        <authorList>
            <person name="Banks J.A."/>
            <person name="Nishiyama T."/>
            <person name="Hasebe M."/>
            <person name="Bowman J.L."/>
            <person name="Gribskov M."/>
            <person name="dePamphilis C."/>
            <person name="Albert V.A."/>
            <person name="Aono N."/>
            <person name="Aoyama T."/>
            <person name="Ambrose B.A."/>
            <person name="Ashton N.W."/>
            <person name="Axtell M.J."/>
            <person name="Barker E."/>
            <person name="Barker M.S."/>
            <person name="Bennetzen J.L."/>
            <person name="Bonawitz N.D."/>
            <person name="Chapple C."/>
            <person name="Cheng C."/>
            <person name="Correa L.G."/>
            <person name="Dacre M."/>
            <person name="DeBarry J."/>
            <person name="Dreyer I."/>
            <person name="Elias M."/>
            <person name="Engstrom E.M."/>
            <person name="Estelle M."/>
            <person name="Feng L."/>
            <person name="Finet C."/>
            <person name="Floyd S.K."/>
            <person name="Frommer W.B."/>
            <person name="Fujita T."/>
            <person name="Gramzow L."/>
            <person name="Gutensohn M."/>
            <person name="Harholt J."/>
            <person name="Hattori M."/>
            <person name="Heyl A."/>
            <person name="Hirai T."/>
            <person name="Hiwatashi Y."/>
            <person name="Ishikawa M."/>
            <person name="Iwata M."/>
            <person name="Karol K.G."/>
            <person name="Koehler B."/>
            <person name="Kolukisaoglu U."/>
            <person name="Kubo M."/>
            <person name="Kurata T."/>
            <person name="Lalonde S."/>
            <person name="Li K."/>
            <person name="Li Y."/>
            <person name="Litt A."/>
            <person name="Lyons E."/>
            <person name="Manning G."/>
            <person name="Maruyama T."/>
            <person name="Michael T.P."/>
            <person name="Mikami K."/>
            <person name="Miyazaki S."/>
            <person name="Morinaga S."/>
            <person name="Murata T."/>
            <person name="Mueller-Roeber B."/>
            <person name="Nelson D.R."/>
            <person name="Obara M."/>
            <person name="Oguri Y."/>
            <person name="Olmstead R.G."/>
            <person name="Onodera N."/>
            <person name="Petersen B.L."/>
            <person name="Pils B."/>
            <person name="Prigge M."/>
            <person name="Rensing S.A."/>
            <person name="Riano-Pachon D.M."/>
            <person name="Roberts A.W."/>
            <person name="Sato Y."/>
            <person name="Scheller H.V."/>
            <person name="Schulz B."/>
            <person name="Schulz C."/>
            <person name="Shakirov E.V."/>
            <person name="Shibagaki N."/>
            <person name="Shinohara N."/>
            <person name="Shippen D.E."/>
            <person name="Soerensen I."/>
            <person name="Sotooka R."/>
            <person name="Sugimoto N."/>
            <person name="Sugita M."/>
            <person name="Sumikawa N."/>
            <person name="Tanurdzic M."/>
            <person name="Theissen G."/>
            <person name="Ulvskov P."/>
            <person name="Wakazuki S."/>
            <person name="Weng J.K."/>
            <person name="Willats W.W."/>
            <person name="Wipf D."/>
            <person name="Wolf P.G."/>
            <person name="Yang L."/>
            <person name="Zimmer A.D."/>
            <person name="Zhu Q."/>
            <person name="Mitros T."/>
            <person name="Hellsten U."/>
            <person name="Loque D."/>
            <person name="Otillar R."/>
            <person name="Salamov A."/>
            <person name="Schmutz J."/>
            <person name="Shapiro H."/>
            <person name="Lindquist E."/>
            <person name="Lucas S."/>
            <person name="Rokhsar D."/>
            <person name="Grigoriev I.V."/>
        </authorList>
    </citation>
    <scope>NUCLEOTIDE SEQUENCE [LARGE SCALE GENOMIC DNA]</scope>
</reference>
<dbReference type="EMBL" id="GL377571">
    <property type="protein sequence ID" value="EFJ33046.1"/>
    <property type="molecule type" value="Genomic_DNA"/>
</dbReference>
<dbReference type="HOGENOM" id="CLU_358801_0_0_1"/>